<comment type="caution">
    <text evidence="7">The sequence shown here is derived from an EMBL/GenBank/DDBJ whole genome shotgun (WGS) entry which is preliminary data.</text>
</comment>
<feature type="transmembrane region" description="Helical" evidence="6">
    <location>
        <begin position="201"/>
        <end position="220"/>
    </location>
</feature>
<dbReference type="InParanoid" id="A0A369JXZ9"/>
<protein>
    <submittedName>
        <fullName evidence="7">Terpene cyclase pyr4</fullName>
    </submittedName>
</protein>
<dbReference type="GO" id="GO:0016020">
    <property type="term" value="C:membrane"/>
    <property type="evidence" value="ECO:0007669"/>
    <property type="project" value="UniProtKB-SubCell"/>
</dbReference>
<keyword evidence="8" id="KW-1185">Reference proteome</keyword>
<evidence type="ECO:0000256" key="6">
    <source>
        <dbReference type="SAM" id="Phobius"/>
    </source>
</evidence>
<reference evidence="7" key="1">
    <citation type="submission" date="2018-04" db="EMBL/GenBank/DDBJ databases">
        <title>Whole genome sequencing of Hypsizygus marmoreus.</title>
        <authorList>
            <person name="Choi I.-G."/>
            <person name="Min B."/>
            <person name="Kim J.-G."/>
            <person name="Kim S."/>
            <person name="Oh Y.-L."/>
            <person name="Kong W.-S."/>
            <person name="Park H."/>
            <person name="Jeong J."/>
            <person name="Song E.-S."/>
        </authorList>
    </citation>
    <scope>NUCLEOTIDE SEQUENCE [LARGE SCALE GENOMIC DNA]</scope>
    <source>
        <strain evidence="7">51987-8</strain>
    </source>
</reference>
<dbReference type="InterPro" id="IPR039020">
    <property type="entry name" value="PaxB-like"/>
</dbReference>
<comment type="subcellular location">
    <subcellularLocation>
        <location evidence="1">Membrane</location>
        <topology evidence="1">Multi-pass membrane protein</topology>
    </subcellularLocation>
</comment>
<dbReference type="EMBL" id="LUEZ02000045">
    <property type="protein sequence ID" value="RDB24294.1"/>
    <property type="molecule type" value="Genomic_DNA"/>
</dbReference>
<evidence type="ECO:0000256" key="4">
    <source>
        <dbReference type="ARBA" id="ARBA00022989"/>
    </source>
</evidence>
<evidence type="ECO:0000256" key="3">
    <source>
        <dbReference type="ARBA" id="ARBA00022692"/>
    </source>
</evidence>
<gene>
    <name evidence="7" type="primary">pyr4</name>
    <name evidence="7" type="ORF">Hypma_008794</name>
</gene>
<dbReference type="AlphaFoldDB" id="A0A369JXZ9"/>
<feature type="transmembrane region" description="Helical" evidence="6">
    <location>
        <begin position="142"/>
        <end position="160"/>
    </location>
</feature>
<feature type="transmembrane region" description="Helical" evidence="6">
    <location>
        <begin position="172"/>
        <end position="189"/>
    </location>
</feature>
<evidence type="ECO:0000313" key="8">
    <source>
        <dbReference type="Proteomes" id="UP000076154"/>
    </source>
</evidence>
<evidence type="ECO:0000256" key="1">
    <source>
        <dbReference type="ARBA" id="ARBA00004141"/>
    </source>
</evidence>
<dbReference type="GO" id="GO:0016829">
    <property type="term" value="F:lyase activity"/>
    <property type="evidence" value="ECO:0007669"/>
    <property type="project" value="InterPro"/>
</dbReference>
<dbReference type="PANTHER" id="PTHR42038">
    <property type="match status" value="1"/>
</dbReference>
<evidence type="ECO:0000256" key="2">
    <source>
        <dbReference type="ARBA" id="ARBA00006757"/>
    </source>
</evidence>
<evidence type="ECO:0000256" key="5">
    <source>
        <dbReference type="ARBA" id="ARBA00023136"/>
    </source>
</evidence>
<keyword evidence="3 6" id="KW-0812">Transmembrane</keyword>
<keyword evidence="5 6" id="KW-0472">Membrane</keyword>
<dbReference type="OrthoDB" id="3240792at2759"/>
<dbReference type="PANTHER" id="PTHR42038:SF2">
    <property type="entry name" value="TERPENE CYCLASE AUSL"/>
    <property type="match status" value="1"/>
</dbReference>
<proteinExistence type="inferred from homology"/>
<keyword evidence="4 6" id="KW-1133">Transmembrane helix</keyword>
<comment type="similarity">
    <text evidence="2">Belongs to the paxB family.</text>
</comment>
<name>A0A369JXZ9_HYPMA</name>
<sequence length="247" mass="28205">MLNAKEHPLVAPDSYSHLLAGVLNALCGLFWTTAYCLYVRQAREDECYGMPLLALVLNLTWEMIYTFVYPLHGVGRFFHFPWVFIDGLLVIETLKHGWKEWQDTSPFIAENFSTVVSMSVVLALSAQWTFARQFSDSNASFWSAYVCQNVLSWGSVWMVLSRGHVSGHSMPIWWCRFLGSLFANLRYLYRVHAWPQKYGFIAGAFSAWILWMPCVADLFYPIAYHLVVGQELGTLDLGAHLANITLS</sequence>
<feature type="transmembrane region" description="Helical" evidence="6">
    <location>
        <begin position="15"/>
        <end position="38"/>
    </location>
</feature>
<dbReference type="Proteomes" id="UP000076154">
    <property type="component" value="Unassembled WGS sequence"/>
</dbReference>
<organism evidence="7 8">
    <name type="scientific">Hypsizygus marmoreus</name>
    <name type="common">White beech mushroom</name>
    <name type="synonym">Agaricus marmoreus</name>
    <dbReference type="NCBI Taxonomy" id="39966"/>
    <lineage>
        <taxon>Eukaryota</taxon>
        <taxon>Fungi</taxon>
        <taxon>Dikarya</taxon>
        <taxon>Basidiomycota</taxon>
        <taxon>Agaricomycotina</taxon>
        <taxon>Agaricomycetes</taxon>
        <taxon>Agaricomycetidae</taxon>
        <taxon>Agaricales</taxon>
        <taxon>Tricholomatineae</taxon>
        <taxon>Lyophyllaceae</taxon>
        <taxon>Hypsizygus</taxon>
    </lineage>
</organism>
<accession>A0A369JXZ9</accession>
<feature type="transmembrane region" description="Helical" evidence="6">
    <location>
        <begin position="107"/>
        <end position="130"/>
    </location>
</feature>
<feature type="transmembrane region" description="Helical" evidence="6">
    <location>
        <begin position="50"/>
        <end position="71"/>
    </location>
</feature>
<dbReference type="Pfam" id="PF25129">
    <property type="entry name" value="Pyr4-TMTC"/>
    <property type="match status" value="1"/>
</dbReference>
<evidence type="ECO:0000313" key="7">
    <source>
        <dbReference type="EMBL" id="RDB24294.1"/>
    </source>
</evidence>